<reference evidence="1" key="1">
    <citation type="journal article" date="2019" name="Sci. Rep.">
        <title>Draft genome of Tanacetum cinerariifolium, the natural source of mosquito coil.</title>
        <authorList>
            <person name="Yamashiro T."/>
            <person name="Shiraishi A."/>
            <person name="Satake H."/>
            <person name="Nakayama K."/>
        </authorList>
    </citation>
    <scope>NUCLEOTIDE SEQUENCE</scope>
</reference>
<accession>A0A699TCX1</accession>
<dbReference type="AlphaFoldDB" id="A0A699TCX1"/>
<protein>
    <submittedName>
        <fullName evidence="1">Uncharacterized protein</fullName>
    </submittedName>
</protein>
<feature type="non-terminal residue" evidence="1">
    <location>
        <position position="1"/>
    </location>
</feature>
<gene>
    <name evidence="1" type="ORF">Tci_879277</name>
</gene>
<proteinExistence type="predicted"/>
<dbReference type="EMBL" id="BKCJ011230714">
    <property type="protein sequence ID" value="GFD07308.1"/>
    <property type="molecule type" value="Genomic_DNA"/>
</dbReference>
<organism evidence="1">
    <name type="scientific">Tanacetum cinerariifolium</name>
    <name type="common">Dalmatian daisy</name>
    <name type="synonym">Chrysanthemum cinerariifolium</name>
    <dbReference type="NCBI Taxonomy" id="118510"/>
    <lineage>
        <taxon>Eukaryota</taxon>
        <taxon>Viridiplantae</taxon>
        <taxon>Streptophyta</taxon>
        <taxon>Embryophyta</taxon>
        <taxon>Tracheophyta</taxon>
        <taxon>Spermatophyta</taxon>
        <taxon>Magnoliopsida</taxon>
        <taxon>eudicotyledons</taxon>
        <taxon>Gunneridae</taxon>
        <taxon>Pentapetalae</taxon>
        <taxon>asterids</taxon>
        <taxon>campanulids</taxon>
        <taxon>Asterales</taxon>
        <taxon>Asteraceae</taxon>
        <taxon>Asteroideae</taxon>
        <taxon>Anthemideae</taxon>
        <taxon>Anthemidinae</taxon>
        <taxon>Tanacetum</taxon>
    </lineage>
</organism>
<comment type="caution">
    <text evidence="1">The sequence shown here is derived from an EMBL/GenBank/DDBJ whole genome shotgun (WGS) entry which is preliminary data.</text>
</comment>
<evidence type="ECO:0000313" key="1">
    <source>
        <dbReference type="EMBL" id="GFD07308.1"/>
    </source>
</evidence>
<name>A0A699TCX1_TANCI</name>
<sequence length="133" mass="16085">YTNIRESARDVYSKRRIIAVTELQIVEWHNYKHSNWITVRGDYDELYKFKEGDFKRLRIQDIEDMLLLLNKEKHNRLMRIDELHRFNDGTLNDVRTALDDRLKGIRMQYLPQTIWRRSDKDRAAAMSKLLTSS</sequence>